<dbReference type="PIRSF" id="PIRSF029958">
    <property type="entry name" value="Necrosis-inducing_protein"/>
    <property type="match status" value="1"/>
</dbReference>
<comment type="caution">
    <text evidence="6">The sequence shown here is derived from an EMBL/GenBank/DDBJ whole genome shotgun (WGS) entry which is preliminary data.</text>
</comment>
<dbReference type="Pfam" id="PF05630">
    <property type="entry name" value="NPP1"/>
    <property type="match status" value="1"/>
</dbReference>
<gene>
    <name evidence="6" type="ORF">JG688_00017940</name>
</gene>
<evidence type="ECO:0000313" key="7">
    <source>
        <dbReference type="Proteomes" id="UP000709295"/>
    </source>
</evidence>
<keyword evidence="3" id="KW-0964">Secreted</keyword>
<evidence type="ECO:0000256" key="4">
    <source>
        <dbReference type="ARBA" id="ARBA00023026"/>
    </source>
</evidence>
<keyword evidence="5" id="KW-0732">Signal</keyword>
<sequence>MNFRSIFIATIAAIAAAEAQSKTIPYDTVQPFPQQVPATDAQKAILKYKPQLKIEVGCHPYPAVQKDGAVSSGLSWSGPEDVGCKGSPLGSQIYARSTWLKGKWAVMYAWYFPKGRAPIPGPHSYGHRHGWEYAVVWLDKPNADNSTILGTSMSAAFGWAKESPTPKEYLDGNSLKVAYYFNNDLSNTAVKYTENPGAFQDLIMWDQLSDLARASLSNTDWDETPFNVARVKMPMKDGVFTEKLNGAYPF</sequence>
<comment type="subcellular location">
    <subcellularLocation>
        <location evidence="1">Secreted</location>
    </subcellularLocation>
</comment>
<dbReference type="InterPro" id="IPR008701">
    <property type="entry name" value="NPP1"/>
</dbReference>
<dbReference type="PANTHER" id="PTHR33657:SF8">
    <property type="entry name" value="DOMAIN PROTEIN, PUTATIVE (AFU_ORTHOLOGUE AFUA_5G00600)-RELATED"/>
    <property type="match status" value="1"/>
</dbReference>
<proteinExistence type="inferred from homology"/>
<comment type="similarity">
    <text evidence="2">Belongs to the Necrosis inducing protein (NPP1) family.</text>
</comment>
<dbReference type="PANTHER" id="PTHR33657">
    <property type="entry name" value="DOMAIN PROTEIN, PUTATIVE (AFU_ORTHOLOGUE AFUA_5G00600)-RELATED"/>
    <property type="match status" value="1"/>
</dbReference>
<evidence type="ECO:0000256" key="5">
    <source>
        <dbReference type="SAM" id="SignalP"/>
    </source>
</evidence>
<evidence type="ECO:0000256" key="3">
    <source>
        <dbReference type="ARBA" id="ARBA00022525"/>
    </source>
</evidence>
<dbReference type="GO" id="GO:0005576">
    <property type="term" value="C:extracellular region"/>
    <property type="evidence" value="ECO:0007669"/>
    <property type="project" value="UniProtKB-SubCell"/>
</dbReference>
<dbReference type="Proteomes" id="UP000709295">
    <property type="component" value="Unassembled WGS sequence"/>
</dbReference>
<protein>
    <submittedName>
        <fullName evidence="6">Uncharacterized protein</fullName>
    </submittedName>
</protein>
<evidence type="ECO:0000313" key="6">
    <source>
        <dbReference type="EMBL" id="KAG6942760.1"/>
    </source>
</evidence>
<organism evidence="6 7">
    <name type="scientific">Phytophthora aleatoria</name>
    <dbReference type="NCBI Taxonomy" id="2496075"/>
    <lineage>
        <taxon>Eukaryota</taxon>
        <taxon>Sar</taxon>
        <taxon>Stramenopiles</taxon>
        <taxon>Oomycota</taxon>
        <taxon>Peronosporomycetes</taxon>
        <taxon>Peronosporales</taxon>
        <taxon>Peronosporaceae</taxon>
        <taxon>Phytophthora</taxon>
    </lineage>
</organism>
<dbReference type="EMBL" id="JAENGY010002957">
    <property type="protein sequence ID" value="KAG6942760.1"/>
    <property type="molecule type" value="Genomic_DNA"/>
</dbReference>
<evidence type="ECO:0000256" key="1">
    <source>
        <dbReference type="ARBA" id="ARBA00004613"/>
    </source>
</evidence>
<feature type="chain" id="PRO_5035166970" evidence="5">
    <location>
        <begin position="22"/>
        <end position="250"/>
    </location>
</feature>
<name>A0A8J5MBF9_9STRA</name>
<dbReference type="AlphaFoldDB" id="A0A8J5MBF9"/>
<accession>A0A8J5MBF9</accession>
<keyword evidence="7" id="KW-1185">Reference proteome</keyword>
<reference evidence="6" key="1">
    <citation type="submission" date="2021-01" db="EMBL/GenBank/DDBJ databases">
        <title>Phytophthora aleatoria, a newly-described species from Pinus radiata is distinct from Phytophthora cactorum isolates based on comparative genomics.</title>
        <authorList>
            <person name="Mcdougal R."/>
            <person name="Panda P."/>
            <person name="Williams N."/>
            <person name="Studholme D.J."/>
        </authorList>
    </citation>
    <scope>NUCLEOTIDE SEQUENCE</scope>
    <source>
        <strain evidence="6">NZFS 4037</strain>
    </source>
</reference>
<evidence type="ECO:0000256" key="2">
    <source>
        <dbReference type="ARBA" id="ARBA00009520"/>
    </source>
</evidence>
<feature type="signal peptide" evidence="5">
    <location>
        <begin position="1"/>
        <end position="21"/>
    </location>
</feature>
<keyword evidence="4" id="KW-0843">Virulence</keyword>